<dbReference type="PROSITE" id="PS01124">
    <property type="entry name" value="HTH_ARAC_FAMILY_2"/>
    <property type="match status" value="1"/>
</dbReference>
<keyword evidence="1" id="KW-0805">Transcription regulation</keyword>
<evidence type="ECO:0000256" key="2">
    <source>
        <dbReference type="ARBA" id="ARBA00023163"/>
    </source>
</evidence>
<dbReference type="GO" id="GO:0043565">
    <property type="term" value="F:sequence-specific DNA binding"/>
    <property type="evidence" value="ECO:0007669"/>
    <property type="project" value="InterPro"/>
</dbReference>
<comment type="caution">
    <text evidence="4">The sequence shown here is derived from an EMBL/GenBank/DDBJ whole genome shotgun (WGS) entry which is preliminary data.</text>
</comment>
<evidence type="ECO:0000259" key="3">
    <source>
        <dbReference type="PROSITE" id="PS01124"/>
    </source>
</evidence>
<evidence type="ECO:0000313" key="4">
    <source>
        <dbReference type="EMBL" id="KOH44353.1"/>
    </source>
</evidence>
<reference evidence="5" key="1">
    <citation type="submission" date="2015-07" db="EMBL/GenBank/DDBJ databases">
        <title>Genome sequencing of Sunxiuqinia dokdonensis strain SK.</title>
        <authorList>
            <person name="Ahn S."/>
            <person name="Kim B.-C."/>
        </authorList>
    </citation>
    <scope>NUCLEOTIDE SEQUENCE [LARGE SCALE GENOMIC DNA]</scope>
    <source>
        <strain evidence="5">SK</strain>
    </source>
</reference>
<dbReference type="Gene3D" id="1.10.10.60">
    <property type="entry name" value="Homeodomain-like"/>
    <property type="match status" value="1"/>
</dbReference>
<dbReference type="SUPFAM" id="SSF46689">
    <property type="entry name" value="Homeodomain-like"/>
    <property type="match status" value="1"/>
</dbReference>
<evidence type="ECO:0000256" key="1">
    <source>
        <dbReference type="ARBA" id="ARBA00023015"/>
    </source>
</evidence>
<gene>
    <name evidence="4" type="ORF">NC99_28000</name>
</gene>
<feature type="domain" description="HTH araC/xylS-type" evidence="3">
    <location>
        <begin position="41"/>
        <end position="140"/>
    </location>
</feature>
<dbReference type="RefSeq" id="WP_053184334.1">
    <property type="nucleotide sequence ID" value="NZ_LGIA01000164.1"/>
</dbReference>
<keyword evidence="2" id="KW-0804">Transcription</keyword>
<dbReference type="GO" id="GO:0003700">
    <property type="term" value="F:DNA-binding transcription factor activity"/>
    <property type="evidence" value="ECO:0007669"/>
    <property type="project" value="InterPro"/>
</dbReference>
<sequence>MTTLEYPPIRPEMVYPGLAETFSKEHATLSEVLLENKPSGNSYMDLFADLIRTHGKLTAKQYALMLGADPRKFEGAIRCMSGIGALDWINEYLRLAACDLLEHTKLSFKDIGKLMGLSASSFSQFFRAYQHMEPYRYRSLKQKNLNRGYHLP</sequence>
<organism evidence="4 5">
    <name type="scientific">Sunxiuqinia dokdonensis</name>
    <dbReference type="NCBI Taxonomy" id="1409788"/>
    <lineage>
        <taxon>Bacteria</taxon>
        <taxon>Pseudomonadati</taxon>
        <taxon>Bacteroidota</taxon>
        <taxon>Bacteroidia</taxon>
        <taxon>Marinilabiliales</taxon>
        <taxon>Prolixibacteraceae</taxon>
        <taxon>Sunxiuqinia</taxon>
    </lineage>
</organism>
<proteinExistence type="predicted"/>
<dbReference type="AlphaFoldDB" id="A0A0L8V7M6"/>
<dbReference type="InterPro" id="IPR009057">
    <property type="entry name" value="Homeodomain-like_sf"/>
</dbReference>
<dbReference type="SMART" id="SM00342">
    <property type="entry name" value="HTH_ARAC"/>
    <property type="match status" value="1"/>
</dbReference>
<dbReference type="OrthoDB" id="1121268at2"/>
<accession>A0A0L8V7M6</accession>
<dbReference type="EMBL" id="LGIA01000164">
    <property type="protein sequence ID" value="KOH44353.1"/>
    <property type="molecule type" value="Genomic_DNA"/>
</dbReference>
<dbReference type="InterPro" id="IPR018060">
    <property type="entry name" value="HTH_AraC"/>
</dbReference>
<protein>
    <recommendedName>
        <fullName evidence="3">HTH araC/xylS-type domain-containing protein</fullName>
    </recommendedName>
</protein>
<evidence type="ECO:0000313" key="5">
    <source>
        <dbReference type="Proteomes" id="UP000036958"/>
    </source>
</evidence>
<name>A0A0L8V7M6_9BACT</name>
<dbReference type="Proteomes" id="UP000036958">
    <property type="component" value="Unassembled WGS sequence"/>
</dbReference>
<dbReference type="STRING" id="1409788.NC99_28000"/>
<keyword evidence="5" id="KW-1185">Reference proteome</keyword>